<protein>
    <submittedName>
        <fullName evidence="7">AhpC/TSA family antioxidant</fullName>
    </submittedName>
</protein>
<dbReference type="FunFam" id="3.40.30.10:FF:000013">
    <property type="entry name" value="Blast:Protein SCO1 homolog, mitochondrial"/>
    <property type="match status" value="1"/>
</dbReference>
<keyword evidence="5" id="KW-0732">Signal</keyword>
<dbReference type="InterPro" id="IPR036249">
    <property type="entry name" value="Thioredoxin-like_sf"/>
</dbReference>
<keyword evidence="2 3" id="KW-0186">Copper</keyword>
<feature type="binding site" evidence="3">
    <location>
        <position position="80"/>
    </location>
    <ligand>
        <name>Cu cation</name>
        <dbReference type="ChEBI" id="CHEBI:23378"/>
    </ligand>
</feature>
<feature type="binding site" evidence="3">
    <location>
        <position position="84"/>
    </location>
    <ligand>
        <name>Cu cation</name>
        <dbReference type="ChEBI" id="CHEBI:23378"/>
    </ligand>
</feature>
<dbReference type="EMBL" id="AGAZ01000050">
    <property type="protein sequence ID" value="EGZ46270.1"/>
    <property type="molecule type" value="Genomic_DNA"/>
</dbReference>
<evidence type="ECO:0000256" key="4">
    <source>
        <dbReference type="PIRSR" id="PIRSR603782-2"/>
    </source>
</evidence>
<evidence type="ECO:0000256" key="2">
    <source>
        <dbReference type="ARBA" id="ARBA00023008"/>
    </source>
</evidence>
<feature type="binding site" evidence="3">
    <location>
        <position position="169"/>
    </location>
    <ligand>
        <name>Cu cation</name>
        <dbReference type="ChEBI" id="CHEBI:23378"/>
    </ligand>
</feature>
<keyword evidence="4" id="KW-1015">Disulfide bond</keyword>
<evidence type="ECO:0000259" key="6">
    <source>
        <dbReference type="PROSITE" id="PS51352"/>
    </source>
</evidence>
<dbReference type="PANTHER" id="PTHR12151:SF25">
    <property type="entry name" value="LINALOOL DEHYDRATASE_ISOMERASE DOMAIN-CONTAINING PROTEIN"/>
    <property type="match status" value="1"/>
</dbReference>
<dbReference type="Proteomes" id="UP000005336">
    <property type="component" value="Unassembled WGS sequence"/>
</dbReference>
<evidence type="ECO:0000256" key="5">
    <source>
        <dbReference type="SAM" id="SignalP"/>
    </source>
</evidence>
<dbReference type="InterPro" id="IPR013766">
    <property type="entry name" value="Thioredoxin_domain"/>
</dbReference>
<dbReference type="PANTHER" id="PTHR12151">
    <property type="entry name" value="ELECTRON TRANSPORT PROTIN SCO1/SENC FAMILY MEMBER"/>
    <property type="match status" value="1"/>
</dbReference>
<name>G4CQK9_9NEIS</name>
<dbReference type="RefSeq" id="WP_009116510.1">
    <property type="nucleotide sequence ID" value="NZ_JH165159.1"/>
</dbReference>
<reference evidence="7 8" key="1">
    <citation type="submission" date="2011-06" db="EMBL/GenBank/DDBJ databases">
        <authorList>
            <person name="Muzny D."/>
            <person name="Qin X."/>
            <person name="Deng J."/>
            <person name="Jiang H."/>
            <person name="Liu Y."/>
            <person name="Qu J."/>
            <person name="Song X.-Z."/>
            <person name="Zhang L."/>
            <person name="Thornton R."/>
            <person name="Coyle M."/>
            <person name="Francisco L."/>
            <person name="Jackson L."/>
            <person name="Javaid M."/>
            <person name="Korchina V."/>
            <person name="Kovar C."/>
            <person name="Mata R."/>
            <person name="Mathew T."/>
            <person name="Ngo R."/>
            <person name="Nguyen L."/>
            <person name="Nguyen N."/>
            <person name="Okwuonu G."/>
            <person name="Ongeri F."/>
            <person name="Pham C."/>
            <person name="Simmons D."/>
            <person name="Wilczek-Boney K."/>
            <person name="Hale W."/>
            <person name="Jakkamsetti A."/>
            <person name="Pham P."/>
            <person name="Ruth R."/>
            <person name="San Lucas F."/>
            <person name="Warren J."/>
            <person name="Zhang J."/>
            <person name="Zhao Z."/>
            <person name="Zhou C."/>
            <person name="Zhu D."/>
            <person name="Lee S."/>
            <person name="Bess C."/>
            <person name="Blankenburg K."/>
            <person name="Forbes L."/>
            <person name="Fu Q."/>
            <person name="Gubbala S."/>
            <person name="Hirani K."/>
            <person name="Jayaseelan J.C."/>
            <person name="Lara F."/>
            <person name="Munidasa M."/>
            <person name="Palculict T."/>
            <person name="Patil S."/>
            <person name="Pu L.-L."/>
            <person name="Saada N."/>
            <person name="Tang L."/>
            <person name="Weissenberger G."/>
            <person name="Zhu Y."/>
            <person name="Hemphill L."/>
            <person name="Shang Y."/>
            <person name="Youmans B."/>
            <person name="Ayvaz T."/>
            <person name="Ross M."/>
            <person name="Santibanez J."/>
            <person name="Aqrawi P."/>
            <person name="Gross S."/>
            <person name="Joshi V."/>
            <person name="Fowler G."/>
            <person name="Nazareth L."/>
            <person name="Reid J."/>
            <person name="Worley K."/>
            <person name="Petrosino J."/>
            <person name="Highlander S."/>
            <person name="Gibbs R."/>
        </authorList>
    </citation>
    <scope>NUCLEOTIDE SEQUENCE [LARGE SCALE GENOMIC DNA]</scope>
    <source>
        <strain evidence="7 8">9715</strain>
    </source>
</reference>
<dbReference type="InterPro" id="IPR003782">
    <property type="entry name" value="SCO1/SenC"/>
</dbReference>
<accession>G4CQK9</accession>
<dbReference type="PATRIC" id="fig|1030841.3.peg.1351"/>
<comment type="caution">
    <text evidence="7">The sequence shown here is derived from an EMBL/GenBank/DDBJ whole genome shotgun (WGS) entry which is preliminary data.</text>
</comment>
<dbReference type="OrthoDB" id="9790194at2"/>
<organism evidence="7 8">
    <name type="scientific">Neisseria wadsworthii 9715</name>
    <dbReference type="NCBI Taxonomy" id="1030841"/>
    <lineage>
        <taxon>Bacteria</taxon>
        <taxon>Pseudomonadati</taxon>
        <taxon>Pseudomonadota</taxon>
        <taxon>Betaproteobacteria</taxon>
        <taxon>Neisseriales</taxon>
        <taxon>Neisseriaceae</taxon>
        <taxon>Neisseria</taxon>
    </lineage>
</organism>
<evidence type="ECO:0000256" key="3">
    <source>
        <dbReference type="PIRSR" id="PIRSR603782-1"/>
    </source>
</evidence>
<proteinExistence type="inferred from homology"/>
<dbReference type="HOGENOM" id="CLU_050131_3_0_4"/>
<feature type="disulfide bond" description="Redox-active" evidence="4">
    <location>
        <begin position="80"/>
        <end position="84"/>
    </location>
</feature>
<comment type="similarity">
    <text evidence="1">Belongs to the SCO1/2 family.</text>
</comment>
<feature type="signal peptide" evidence="5">
    <location>
        <begin position="1"/>
        <end position="22"/>
    </location>
</feature>
<dbReference type="Pfam" id="PF02630">
    <property type="entry name" value="SCO1-SenC"/>
    <property type="match status" value="1"/>
</dbReference>
<dbReference type="GO" id="GO:0046872">
    <property type="term" value="F:metal ion binding"/>
    <property type="evidence" value="ECO:0007669"/>
    <property type="project" value="UniProtKB-KW"/>
</dbReference>
<evidence type="ECO:0000313" key="7">
    <source>
        <dbReference type="EMBL" id="EGZ46270.1"/>
    </source>
</evidence>
<keyword evidence="8" id="KW-1185">Reference proteome</keyword>
<dbReference type="SUPFAM" id="SSF52833">
    <property type="entry name" value="Thioredoxin-like"/>
    <property type="match status" value="1"/>
</dbReference>
<keyword evidence="3" id="KW-0479">Metal-binding</keyword>
<dbReference type="Gene3D" id="3.40.30.10">
    <property type="entry name" value="Glutaredoxin"/>
    <property type="match status" value="1"/>
</dbReference>
<dbReference type="PROSITE" id="PS51352">
    <property type="entry name" value="THIOREDOXIN_2"/>
    <property type="match status" value="1"/>
</dbReference>
<feature type="chain" id="PRO_5003462408" evidence="5">
    <location>
        <begin position="23"/>
        <end position="204"/>
    </location>
</feature>
<evidence type="ECO:0000313" key="8">
    <source>
        <dbReference type="Proteomes" id="UP000005336"/>
    </source>
</evidence>
<dbReference type="CDD" id="cd02968">
    <property type="entry name" value="SCO"/>
    <property type="match status" value="1"/>
</dbReference>
<dbReference type="AlphaFoldDB" id="G4CQK9"/>
<sequence>MRILGFALLTAFILPACTQQDAQTQVVENIQQNVPAFYGSDISKEGLGGDFTLMRGSNQPFGLQDLRGKVVILAFGFTHCPDVCPTGLATYADVLKQLGQQAQDVAVVFVSVDPQRDTPELTDKYVRLFHEDFIGLSAKSEQDIEAVKQLYRIQAVKVPLKEGDYTVDHTAGTYLLNRNGQAIVFEPYGKTATEIADDVKILLK</sequence>
<dbReference type="STRING" id="1030841.HMPREF9370_1369"/>
<feature type="domain" description="Thioredoxin" evidence="6">
    <location>
        <begin position="28"/>
        <end position="204"/>
    </location>
</feature>
<gene>
    <name evidence="7" type="ORF">HMPREF9370_1369</name>
</gene>
<evidence type="ECO:0000256" key="1">
    <source>
        <dbReference type="ARBA" id="ARBA00010996"/>
    </source>
</evidence>